<dbReference type="EMBL" id="BFEA01000225">
    <property type="protein sequence ID" value="GBG75483.1"/>
    <property type="molecule type" value="Genomic_DNA"/>
</dbReference>
<feature type="region of interest" description="Disordered" evidence="1">
    <location>
        <begin position="249"/>
        <end position="272"/>
    </location>
</feature>
<accession>A0A388KZV2</accession>
<evidence type="ECO:0000313" key="2">
    <source>
        <dbReference type="EMBL" id="GBG75483.1"/>
    </source>
</evidence>
<evidence type="ECO:0000313" key="3">
    <source>
        <dbReference type="Proteomes" id="UP000265515"/>
    </source>
</evidence>
<keyword evidence="3" id="KW-1185">Reference proteome</keyword>
<sequence length="430" mass="43659">MASAPTACDDVFMPPLPFLELSDASTEYINTLRQQLVARAMQADGLPASANNTGGRGASPPAFFRSAEGRRGSSLPAQRGLDRQMVNEAGGSLWDVGPGSRQTACGPSPVGGQVSPAPGRGKGLTTPSGPVFMSSPSSGCGGLVDSFADICLTPPCTTAQGFASAAEGAGSAGIASRWTGPVMLPAGRAFSAFQPFSADSIDAHQGGAETFGGSAGAAMCVPVESGGDKGGACGSQKGDCGDARGRPCPQNPPGGAGPAGMQACGGGQDPAVGMQWTAIQSPVPSRHDRGGIADTASRGQVDCNVDLYMQDDEWGGNGILSGDTVLVHSPNRDNEADDENDGNGIGSQADEGTEPHGVHSTQEGCNGSQEPLSSQRETTQLDADGSRGAARTRKRGDWAHLDTMALIRAKGERNPSVACRCQDPSIRESN</sequence>
<proteinExistence type="predicted"/>
<dbReference type="Gramene" id="GBG75483">
    <property type="protein sequence ID" value="GBG75483"/>
    <property type="gene ID" value="CBR_g20114"/>
</dbReference>
<organism evidence="2 3">
    <name type="scientific">Chara braunii</name>
    <name type="common">Braun's stonewort</name>
    <dbReference type="NCBI Taxonomy" id="69332"/>
    <lineage>
        <taxon>Eukaryota</taxon>
        <taxon>Viridiplantae</taxon>
        <taxon>Streptophyta</taxon>
        <taxon>Charophyceae</taxon>
        <taxon>Charales</taxon>
        <taxon>Characeae</taxon>
        <taxon>Chara</taxon>
    </lineage>
</organism>
<dbReference type="AlphaFoldDB" id="A0A388KZV2"/>
<comment type="caution">
    <text evidence="2">The sequence shown here is derived from an EMBL/GenBank/DDBJ whole genome shotgun (WGS) entry which is preliminary data.</text>
</comment>
<gene>
    <name evidence="2" type="ORF">CBR_g20114</name>
</gene>
<feature type="region of interest" description="Disordered" evidence="1">
    <location>
        <begin position="320"/>
        <end position="396"/>
    </location>
</feature>
<evidence type="ECO:0000256" key="1">
    <source>
        <dbReference type="SAM" id="MobiDB-lite"/>
    </source>
</evidence>
<dbReference type="Proteomes" id="UP000265515">
    <property type="component" value="Unassembled WGS sequence"/>
</dbReference>
<feature type="region of interest" description="Disordered" evidence="1">
    <location>
        <begin position="411"/>
        <end position="430"/>
    </location>
</feature>
<name>A0A388KZV2_CHABU</name>
<feature type="compositionally biased region" description="Gly residues" evidence="1">
    <location>
        <begin position="254"/>
        <end position="268"/>
    </location>
</feature>
<feature type="region of interest" description="Disordered" evidence="1">
    <location>
        <begin position="47"/>
        <end position="81"/>
    </location>
</feature>
<feature type="compositionally biased region" description="Polar residues" evidence="1">
    <location>
        <begin position="359"/>
        <end position="381"/>
    </location>
</feature>
<reference evidence="2 3" key="1">
    <citation type="journal article" date="2018" name="Cell">
        <title>The Chara Genome: Secondary Complexity and Implications for Plant Terrestrialization.</title>
        <authorList>
            <person name="Nishiyama T."/>
            <person name="Sakayama H."/>
            <person name="Vries J.D."/>
            <person name="Buschmann H."/>
            <person name="Saint-Marcoux D."/>
            <person name="Ullrich K.K."/>
            <person name="Haas F.B."/>
            <person name="Vanderstraeten L."/>
            <person name="Becker D."/>
            <person name="Lang D."/>
            <person name="Vosolsobe S."/>
            <person name="Rombauts S."/>
            <person name="Wilhelmsson P.K.I."/>
            <person name="Janitza P."/>
            <person name="Kern R."/>
            <person name="Heyl A."/>
            <person name="Rumpler F."/>
            <person name="Villalobos L.I.A.C."/>
            <person name="Clay J.M."/>
            <person name="Skokan R."/>
            <person name="Toyoda A."/>
            <person name="Suzuki Y."/>
            <person name="Kagoshima H."/>
            <person name="Schijlen E."/>
            <person name="Tajeshwar N."/>
            <person name="Catarino B."/>
            <person name="Hetherington A.J."/>
            <person name="Saltykova A."/>
            <person name="Bonnot C."/>
            <person name="Breuninger H."/>
            <person name="Symeonidi A."/>
            <person name="Radhakrishnan G.V."/>
            <person name="Van Nieuwerburgh F."/>
            <person name="Deforce D."/>
            <person name="Chang C."/>
            <person name="Karol K.G."/>
            <person name="Hedrich R."/>
            <person name="Ulvskov P."/>
            <person name="Glockner G."/>
            <person name="Delwiche C.F."/>
            <person name="Petrasek J."/>
            <person name="Van de Peer Y."/>
            <person name="Friml J."/>
            <person name="Beilby M."/>
            <person name="Dolan L."/>
            <person name="Kohara Y."/>
            <person name="Sugano S."/>
            <person name="Fujiyama A."/>
            <person name="Delaux P.-M."/>
            <person name="Quint M."/>
            <person name="TheiBen G."/>
            <person name="Hagemann M."/>
            <person name="Harholt J."/>
            <person name="Dunand C."/>
            <person name="Zachgo S."/>
            <person name="Langdale J."/>
            <person name="Maumus F."/>
            <person name="Straeten D.V.D."/>
            <person name="Gould S.B."/>
            <person name="Rensing S.A."/>
        </authorList>
    </citation>
    <scope>NUCLEOTIDE SEQUENCE [LARGE SCALE GENOMIC DNA]</scope>
    <source>
        <strain evidence="2 3">S276</strain>
    </source>
</reference>
<protein>
    <submittedName>
        <fullName evidence="2">Uncharacterized protein</fullName>
    </submittedName>
</protein>